<proteinExistence type="predicted"/>
<organism evidence="1 2">
    <name type="scientific">Microcoleus asticus IPMA8</name>
    <dbReference type="NCBI Taxonomy" id="2563858"/>
    <lineage>
        <taxon>Bacteria</taxon>
        <taxon>Bacillati</taxon>
        <taxon>Cyanobacteriota</taxon>
        <taxon>Cyanophyceae</taxon>
        <taxon>Oscillatoriophycideae</taxon>
        <taxon>Oscillatoriales</taxon>
        <taxon>Microcoleaceae</taxon>
        <taxon>Microcoleus</taxon>
        <taxon>Microcoleus asticus</taxon>
    </lineage>
</organism>
<name>A0ABX2D868_9CYAN</name>
<keyword evidence="2" id="KW-1185">Reference proteome</keyword>
<sequence>MSAGTVCIHSLVSSFRSLSSRTRPGAPSVNIRVNCAALVLEGNRDRQYHQSIQSGDRDRHSCPFNHFSDMIKDEDKQTAGANKSVLEQINSLKREDERLYNILAIDVWALAKTMDEYQPGFWAAFMKNREKALKRFLAGMMKNKPADTKRPPFLR</sequence>
<evidence type="ECO:0000313" key="1">
    <source>
        <dbReference type="EMBL" id="NQE37820.1"/>
    </source>
</evidence>
<dbReference type="Proteomes" id="UP000702425">
    <property type="component" value="Unassembled WGS sequence"/>
</dbReference>
<reference evidence="1 2" key="1">
    <citation type="journal article" date="2020" name="Sci. Rep.">
        <title>A novel cyanobacterial geosmin producer, revising GeoA distribution and dispersion patterns in Bacteria.</title>
        <authorList>
            <person name="Churro C."/>
            <person name="Semedo-Aguiar A.P."/>
            <person name="Silva A.D."/>
            <person name="Pereira-Leal J.B."/>
            <person name="Leite R.B."/>
        </authorList>
    </citation>
    <scope>NUCLEOTIDE SEQUENCE [LARGE SCALE GENOMIC DNA]</scope>
    <source>
        <strain evidence="1 2">IPMA8</strain>
    </source>
</reference>
<comment type="caution">
    <text evidence="1">The sequence shown here is derived from an EMBL/GenBank/DDBJ whole genome shotgun (WGS) entry which is preliminary data.</text>
</comment>
<gene>
    <name evidence="1" type="ORF">E5S67_05601</name>
</gene>
<protein>
    <submittedName>
        <fullName evidence="1">Uncharacterized protein</fullName>
    </submittedName>
</protein>
<dbReference type="EMBL" id="SRRZ01000154">
    <property type="protein sequence ID" value="NQE37820.1"/>
    <property type="molecule type" value="Genomic_DNA"/>
</dbReference>
<evidence type="ECO:0000313" key="2">
    <source>
        <dbReference type="Proteomes" id="UP000702425"/>
    </source>
</evidence>
<accession>A0ABX2D868</accession>